<evidence type="ECO:0000313" key="4">
    <source>
        <dbReference type="EMBL" id="GAA3946975.1"/>
    </source>
</evidence>
<protein>
    <submittedName>
        <fullName evidence="4">NAD(P)H-dependent oxidoreductase</fullName>
    </submittedName>
</protein>
<dbReference type="EMBL" id="BAABBO010000001">
    <property type="protein sequence ID" value="GAA3946975.1"/>
    <property type="molecule type" value="Genomic_DNA"/>
</dbReference>
<reference evidence="5" key="1">
    <citation type="journal article" date="2019" name="Int. J. Syst. Evol. Microbiol.">
        <title>The Global Catalogue of Microorganisms (GCM) 10K type strain sequencing project: providing services to taxonomists for standard genome sequencing and annotation.</title>
        <authorList>
            <consortium name="The Broad Institute Genomics Platform"/>
            <consortium name="The Broad Institute Genome Sequencing Center for Infectious Disease"/>
            <person name="Wu L."/>
            <person name="Ma J."/>
        </authorList>
    </citation>
    <scope>NUCLEOTIDE SEQUENCE [LARGE SCALE GENOMIC DNA]</scope>
    <source>
        <strain evidence="5">JCM 17555</strain>
    </source>
</reference>
<dbReference type="Proteomes" id="UP001501337">
    <property type="component" value="Unassembled WGS sequence"/>
</dbReference>
<dbReference type="Gene3D" id="3.40.50.360">
    <property type="match status" value="1"/>
</dbReference>
<dbReference type="PANTHER" id="PTHR30543:SF21">
    <property type="entry name" value="NAD(P)H-DEPENDENT FMN REDUCTASE LOT6"/>
    <property type="match status" value="1"/>
</dbReference>
<comment type="caution">
    <text evidence="4">The sequence shown here is derived from an EMBL/GenBank/DDBJ whole genome shotgun (WGS) entry which is preliminary data.</text>
</comment>
<accession>A0ABP7NI76</accession>
<name>A0ABP7NI76_9GAMM</name>
<proteinExistence type="predicted"/>
<keyword evidence="5" id="KW-1185">Reference proteome</keyword>
<dbReference type="InterPro" id="IPR005025">
    <property type="entry name" value="FMN_Rdtase-like_dom"/>
</dbReference>
<dbReference type="PANTHER" id="PTHR30543">
    <property type="entry name" value="CHROMATE REDUCTASE"/>
    <property type="match status" value="1"/>
</dbReference>
<dbReference type="SUPFAM" id="SSF52218">
    <property type="entry name" value="Flavoproteins"/>
    <property type="match status" value="1"/>
</dbReference>
<evidence type="ECO:0000313" key="5">
    <source>
        <dbReference type="Proteomes" id="UP001501337"/>
    </source>
</evidence>
<dbReference type="InterPro" id="IPR050712">
    <property type="entry name" value="NAD(P)H-dep_reductase"/>
</dbReference>
<sequence>MKLQTIACSTRPGRIGLSIAQWFHEFSSKHGGFDCSLVDLAAFELPVFDEPAHPMLQQYTHDHTKKWSASVSEADAYVFVLPEYNYFPPPSFVNAINYLYREWNYKPCCFVSYGGVSGGLRSAQAAKQLVTTVKMMPMVEGVMIQMAGKRINESKVFQADDHLDSSATAMLDELAKWATSLKTMR</sequence>
<evidence type="ECO:0000256" key="1">
    <source>
        <dbReference type="ARBA" id="ARBA00001917"/>
    </source>
</evidence>
<keyword evidence="2" id="KW-0288">FMN</keyword>
<gene>
    <name evidence="4" type="ORF">GCM10022278_02680</name>
</gene>
<comment type="cofactor">
    <cofactor evidence="1">
        <name>FMN</name>
        <dbReference type="ChEBI" id="CHEBI:58210"/>
    </cofactor>
</comment>
<feature type="domain" description="NADPH-dependent FMN reductase-like" evidence="3">
    <location>
        <begin position="1"/>
        <end position="145"/>
    </location>
</feature>
<evidence type="ECO:0000256" key="2">
    <source>
        <dbReference type="ARBA" id="ARBA00022643"/>
    </source>
</evidence>
<dbReference type="RefSeq" id="WP_344802501.1">
    <property type="nucleotide sequence ID" value="NZ_BAABBO010000001.1"/>
</dbReference>
<dbReference type="Pfam" id="PF03358">
    <property type="entry name" value="FMN_red"/>
    <property type="match status" value="1"/>
</dbReference>
<dbReference type="InterPro" id="IPR029039">
    <property type="entry name" value="Flavoprotein-like_sf"/>
</dbReference>
<evidence type="ECO:0000259" key="3">
    <source>
        <dbReference type="Pfam" id="PF03358"/>
    </source>
</evidence>
<organism evidence="4 5">
    <name type="scientific">Allohahella marinimesophila</name>
    <dbReference type="NCBI Taxonomy" id="1054972"/>
    <lineage>
        <taxon>Bacteria</taxon>
        <taxon>Pseudomonadati</taxon>
        <taxon>Pseudomonadota</taxon>
        <taxon>Gammaproteobacteria</taxon>
        <taxon>Oceanospirillales</taxon>
        <taxon>Hahellaceae</taxon>
        <taxon>Allohahella</taxon>
    </lineage>
</organism>
<keyword evidence="2" id="KW-0285">Flavoprotein</keyword>